<dbReference type="GO" id="GO:0015078">
    <property type="term" value="F:proton transmembrane transporter activity"/>
    <property type="evidence" value="ECO:0007669"/>
    <property type="project" value="InterPro"/>
</dbReference>
<dbReference type="STRING" id="9823.ENSSSCP00000058717"/>
<keyword evidence="4" id="KW-0138">CF(0)</keyword>
<dbReference type="InParanoid" id="A0A287BQK5"/>
<reference evidence="11" key="3">
    <citation type="submission" date="2025-08" db="UniProtKB">
        <authorList>
            <consortium name="Ensembl"/>
        </authorList>
    </citation>
    <scope>IDENTIFICATION</scope>
</reference>
<dbReference type="InterPro" id="IPR006808">
    <property type="entry name" value="ATP_synth_F0_gsu_mt"/>
</dbReference>
<protein>
    <submittedName>
        <fullName evidence="11">Uncharacterized protein</fullName>
    </submittedName>
</protein>
<reference evidence="11" key="2">
    <citation type="journal article" date="2020" name="Gigascience">
        <title>An improved pig reference genome sequence to enable pig genetics and genomics research.</title>
        <authorList>
            <person name="Warr A."/>
            <person name="Affara N."/>
            <person name="Aken B."/>
            <person name="Beiki H."/>
            <person name="Bickhart D.M."/>
            <person name="Billis K."/>
            <person name="Chow W."/>
            <person name="Eory L."/>
            <person name="Finlayson H.A."/>
            <person name="Flicek P."/>
            <person name="Giron C.G."/>
            <person name="Griffin D.K."/>
            <person name="Hall R."/>
            <person name="Hannum G."/>
            <person name="Hourlier T."/>
            <person name="Howe K."/>
            <person name="Hume D.A."/>
            <person name="Izuogu O."/>
            <person name="Kim K."/>
            <person name="Koren S."/>
            <person name="Liu H."/>
            <person name="Manchanda N."/>
            <person name="Martin F.J."/>
            <person name="Nonneman D.J."/>
            <person name="O'Connor R.E."/>
            <person name="Phillippy A.M."/>
            <person name="Rohrer G.A."/>
            <person name="Rosen B.D."/>
            <person name="Rund L.A."/>
            <person name="Sargent C.A."/>
            <person name="Schook L.B."/>
            <person name="Schroeder S.G."/>
            <person name="Schwartz A.S."/>
            <person name="Skinner B.M."/>
            <person name="Talbot R."/>
            <person name="Tseng E."/>
            <person name="Tuggle C.K."/>
            <person name="Watson M."/>
            <person name="Smith T.P.L."/>
            <person name="Archibald A.L."/>
        </authorList>
    </citation>
    <scope>NUCLEOTIDE SEQUENCE [LARGE SCALE GENOMIC DNA]</scope>
    <source>
        <strain evidence="11">Duroc</strain>
    </source>
</reference>
<keyword evidence="7" id="KW-0496">Mitochondrion</keyword>
<dbReference type="GO" id="GO:0031966">
    <property type="term" value="C:mitochondrial membrane"/>
    <property type="evidence" value="ECO:0007669"/>
    <property type="project" value="UniProtKB-SubCell"/>
</dbReference>
<dbReference type="Ensembl" id="ENSSSCT00000042374.2">
    <property type="protein sequence ID" value="ENSSSCP00000058717.2"/>
    <property type="gene ID" value="ENSSSCG00000037298.2"/>
</dbReference>
<keyword evidence="12" id="KW-1185">Reference proteome</keyword>
<evidence type="ECO:0000313" key="11">
    <source>
        <dbReference type="Ensembl" id="ENSSSCP00000058717.2"/>
    </source>
</evidence>
<organism evidence="11 12">
    <name type="scientific">Sus scrofa</name>
    <name type="common">Pig</name>
    <dbReference type="NCBI Taxonomy" id="9823"/>
    <lineage>
        <taxon>Eukaryota</taxon>
        <taxon>Metazoa</taxon>
        <taxon>Chordata</taxon>
        <taxon>Craniata</taxon>
        <taxon>Vertebrata</taxon>
        <taxon>Euteleostomi</taxon>
        <taxon>Mammalia</taxon>
        <taxon>Eutheria</taxon>
        <taxon>Laurasiatheria</taxon>
        <taxon>Artiodactyla</taxon>
        <taxon>Suina</taxon>
        <taxon>Suidae</taxon>
        <taxon>Sus</taxon>
    </lineage>
</organism>
<evidence type="ECO:0000256" key="2">
    <source>
        <dbReference type="ARBA" id="ARBA00005699"/>
    </source>
</evidence>
<keyword evidence="8" id="KW-0472">Membrane</keyword>
<evidence type="ECO:0000256" key="4">
    <source>
        <dbReference type="ARBA" id="ARBA00022547"/>
    </source>
</evidence>
<evidence type="ECO:0000256" key="9">
    <source>
        <dbReference type="ARBA" id="ARBA00023310"/>
    </source>
</evidence>
<accession>A0A287BQK5</accession>
<name>A0A287BQK5_PIG</name>
<evidence type="ECO:0000256" key="1">
    <source>
        <dbReference type="ARBA" id="ARBA00004325"/>
    </source>
</evidence>
<dbReference type="Pfam" id="PF04718">
    <property type="entry name" value="ATP-synt_G"/>
    <property type="match status" value="1"/>
</dbReference>
<evidence type="ECO:0000256" key="6">
    <source>
        <dbReference type="ARBA" id="ARBA00023065"/>
    </source>
</evidence>
<dbReference type="Bgee" id="ENSSSCG00000037298">
    <property type="expression patterns" value="Expressed in ileum and 1 other cell type or tissue"/>
</dbReference>
<sequence length="113" mass="12306">MYYDLLNPALLPGSTSRPKGSGLVSAAVTLLQPLLATFGHDARAEQVPLTPAQVPTARQSLNTKQNKQTNKTGSFKWLTVRGALLNGVEANEMLMWFYVGEIIAKRSITGYDV</sequence>
<dbReference type="GO" id="GO:0045259">
    <property type="term" value="C:proton-transporting ATP synthase complex"/>
    <property type="evidence" value="ECO:0007669"/>
    <property type="project" value="UniProtKB-KW"/>
</dbReference>
<dbReference type="SMR" id="A0A287BQK5"/>
<feature type="region of interest" description="Disordered" evidence="10">
    <location>
        <begin position="47"/>
        <end position="68"/>
    </location>
</feature>
<keyword evidence="3" id="KW-0813">Transport</keyword>
<keyword evidence="5" id="KW-0375">Hydrogen ion transport</keyword>
<proteinExistence type="inferred from homology"/>
<comment type="subcellular location">
    <subcellularLocation>
        <location evidence="1">Mitochondrion membrane</location>
    </subcellularLocation>
</comment>
<reference evidence="11" key="4">
    <citation type="submission" date="2025-09" db="UniProtKB">
        <authorList>
            <consortium name="Ensembl"/>
        </authorList>
    </citation>
    <scope>IDENTIFICATION</scope>
</reference>
<keyword evidence="9" id="KW-0066">ATP synthesis</keyword>
<evidence type="ECO:0000256" key="3">
    <source>
        <dbReference type="ARBA" id="ARBA00022448"/>
    </source>
</evidence>
<evidence type="ECO:0000256" key="10">
    <source>
        <dbReference type="SAM" id="MobiDB-lite"/>
    </source>
</evidence>
<feature type="compositionally biased region" description="Polar residues" evidence="10">
    <location>
        <begin position="56"/>
        <end position="68"/>
    </location>
</feature>
<comment type="similarity">
    <text evidence="2">Belongs to the ATPase g subunit family.</text>
</comment>
<evidence type="ECO:0000256" key="7">
    <source>
        <dbReference type="ARBA" id="ARBA00023128"/>
    </source>
</evidence>
<dbReference type="AlphaFoldDB" id="A0A287BQK5"/>
<dbReference type="Proteomes" id="UP000008227">
    <property type="component" value="Chromosome 10"/>
</dbReference>
<evidence type="ECO:0000256" key="5">
    <source>
        <dbReference type="ARBA" id="ARBA00022781"/>
    </source>
</evidence>
<evidence type="ECO:0000313" key="12">
    <source>
        <dbReference type="Proteomes" id="UP000008227"/>
    </source>
</evidence>
<keyword evidence="6" id="KW-0406">Ion transport</keyword>
<dbReference type="GO" id="GO:0015986">
    <property type="term" value="P:proton motive force-driven ATP synthesis"/>
    <property type="evidence" value="ECO:0000318"/>
    <property type="project" value="GO_Central"/>
</dbReference>
<evidence type="ECO:0000256" key="8">
    <source>
        <dbReference type="ARBA" id="ARBA00023136"/>
    </source>
</evidence>
<reference evidence="12" key="1">
    <citation type="submission" date="2009-11" db="EMBL/GenBank/DDBJ databases">
        <authorList>
            <consortium name="Porcine genome sequencing project"/>
        </authorList>
    </citation>
    <scope>NUCLEOTIDE SEQUENCE [LARGE SCALE GENOMIC DNA]</scope>
    <source>
        <strain evidence="12">Duroc</strain>
    </source>
</reference>